<gene>
    <name evidence="2" type="ORF">CWI78_06390</name>
</gene>
<feature type="transmembrane region" description="Helical" evidence="1">
    <location>
        <begin position="77"/>
        <end position="97"/>
    </location>
</feature>
<dbReference type="OrthoDB" id="8537043at2"/>
<comment type="caution">
    <text evidence="2">The sequence shown here is derived from an EMBL/GenBank/DDBJ whole genome shotgun (WGS) entry which is preliminary data.</text>
</comment>
<evidence type="ECO:0000313" key="2">
    <source>
        <dbReference type="EMBL" id="RUO69546.1"/>
    </source>
</evidence>
<evidence type="ECO:0000313" key="3">
    <source>
        <dbReference type="Proteomes" id="UP000288058"/>
    </source>
</evidence>
<name>A0A432Z034_9GAMM</name>
<dbReference type="RefSeq" id="WP_126781369.1">
    <property type="nucleotide sequence ID" value="NZ_PIQC01000004.1"/>
</dbReference>
<keyword evidence="3" id="KW-1185">Reference proteome</keyword>
<dbReference type="Proteomes" id="UP000288058">
    <property type="component" value="Unassembled WGS sequence"/>
</dbReference>
<feature type="transmembrane region" description="Helical" evidence="1">
    <location>
        <begin position="118"/>
        <end position="142"/>
    </location>
</feature>
<accession>A0A432Z034</accession>
<feature type="transmembrane region" description="Helical" evidence="1">
    <location>
        <begin position="55"/>
        <end position="71"/>
    </location>
</feature>
<keyword evidence="1" id="KW-0472">Membrane</keyword>
<dbReference type="AlphaFoldDB" id="A0A432Z034"/>
<organism evidence="2 3">
    <name type="scientific">Idiomarina ramblicola</name>
    <dbReference type="NCBI Taxonomy" id="263724"/>
    <lineage>
        <taxon>Bacteria</taxon>
        <taxon>Pseudomonadati</taxon>
        <taxon>Pseudomonadota</taxon>
        <taxon>Gammaproteobacteria</taxon>
        <taxon>Alteromonadales</taxon>
        <taxon>Idiomarinaceae</taxon>
        <taxon>Idiomarina</taxon>
    </lineage>
</organism>
<evidence type="ECO:0008006" key="4">
    <source>
        <dbReference type="Google" id="ProtNLM"/>
    </source>
</evidence>
<keyword evidence="1" id="KW-1133">Transmembrane helix</keyword>
<feature type="transmembrane region" description="Helical" evidence="1">
    <location>
        <begin position="30"/>
        <end position="48"/>
    </location>
</feature>
<protein>
    <recommendedName>
        <fullName evidence="4">Clp protease</fullName>
    </recommendedName>
</protein>
<feature type="transmembrane region" description="Helical" evidence="1">
    <location>
        <begin position="7"/>
        <end position="24"/>
    </location>
</feature>
<dbReference type="EMBL" id="PIQC01000004">
    <property type="protein sequence ID" value="RUO69546.1"/>
    <property type="molecule type" value="Genomic_DNA"/>
</dbReference>
<proteinExistence type="predicted"/>
<feature type="transmembrane region" description="Helical" evidence="1">
    <location>
        <begin position="154"/>
        <end position="174"/>
    </location>
</feature>
<keyword evidence="1" id="KW-0812">Transmembrane</keyword>
<sequence length="182" mass="20318">MKNVLRILISGLLIAYPLMVWWFAQNGLTNWLLLALITLLSLSIVAQGIGHPRSWLSMAVLLVVSVTAIFADQLTGVLFYPVWMNAALLLVFVASLWRKPAVITRLATLMEGPLSEKAIAYTEKVTIIWAVFFLLNGALSLATAVHGDIELWTLYNGLISYVLIGLLFVIEWSVRRVVKNKH</sequence>
<evidence type="ECO:0000256" key="1">
    <source>
        <dbReference type="SAM" id="Phobius"/>
    </source>
</evidence>
<reference evidence="3" key="1">
    <citation type="journal article" date="2018" name="Front. Microbiol.">
        <title>Genome-Based Analysis Reveals the Taxonomy and Diversity of the Family Idiomarinaceae.</title>
        <authorList>
            <person name="Liu Y."/>
            <person name="Lai Q."/>
            <person name="Shao Z."/>
        </authorList>
    </citation>
    <scope>NUCLEOTIDE SEQUENCE [LARGE SCALE GENOMIC DNA]</scope>
    <source>
        <strain evidence="3">R22</strain>
    </source>
</reference>